<dbReference type="Gene3D" id="3.20.20.70">
    <property type="entry name" value="Aldolase class I"/>
    <property type="match status" value="1"/>
</dbReference>
<dbReference type="Proteomes" id="UP000015241">
    <property type="component" value="Unassembled WGS sequence"/>
</dbReference>
<sequence>MSAPTVPVLFQPTAVGSFALAHRVVLAPLTRFRAQPDGAPGAHTATYYAQRAVVPGTLLISEATFIAPFAGGYRGVPGLWSEAQVEGWKRVTQAVHERGSRIFCQLWALGRGADPAVLDEGGFPYVSVSGICLSAVIDMLSAYVDAYASAARNAVRAGFDGVELHGANGYLIDQFLQDVSNNRTDAYGGFIENRARFALEVIEGVSNSIGAERTAIRFSPWNDVQDMRMKDPKPQFAYVVSQIAQRFPTLAYIHVIESRVSGFLLVQREPPPDETNDFIREIWSPRPLISAGGHTRESALEFSAKGDLVAFVRLFISNPDLPLRLAKDLPLAKGDRGTYYTPGPEGYIDYPFADDDFAKLYI</sequence>
<dbReference type="InParanoid" id="S8E458"/>
<dbReference type="STRING" id="743788.S8E458"/>
<dbReference type="AlphaFoldDB" id="S8E458"/>
<gene>
    <name evidence="2" type="ORF">FOMPIDRAFT_1165705</name>
</gene>
<dbReference type="OrthoDB" id="276546at2759"/>
<dbReference type="GO" id="GO:0010181">
    <property type="term" value="F:FMN binding"/>
    <property type="evidence" value="ECO:0007669"/>
    <property type="project" value="InterPro"/>
</dbReference>
<reference evidence="2 3" key="1">
    <citation type="journal article" date="2012" name="Science">
        <title>The Paleozoic origin of enzymatic lignin decomposition reconstructed from 31 fungal genomes.</title>
        <authorList>
            <person name="Floudas D."/>
            <person name="Binder M."/>
            <person name="Riley R."/>
            <person name="Barry K."/>
            <person name="Blanchette R.A."/>
            <person name="Henrissat B."/>
            <person name="Martinez A.T."/>
            <person name="Otillar R."/>
            <person name="Spatafora J.W."/>
            <person name="Yadav J.S."/>
            <person name="Aerts A."/>
            <person name="Benoit I."/>
            <person name="Boyd A."/>
            <person name="Carlson A."/>
            <person name="Copeland A."/>
            <person name="Coutinho P.M."/>
            <person name="de Vries R.P."/>
            <person name="Ferreira P."/>
            <person name="Findley K."/>
            <person name="Foster B."/>
            <person name="Gaskell J."/>
            <person name="Glotzer D."/>
            <person name="Gorecki P."/>
            <person name="Heitman J."/>
            <person name="Hesse C."/>
            <person name="Hori C."/>
            <person name="Igarashi K."/>
            <person name="Jurgens J.A."/>
            <person name="Kallen N."/>
            <person name="Kersten P."/>
            <person name="Kohler A."/>
            <person name="Kuees U."/>
            <person name="Kumar T.K.A."/>
            <person name="Kuo A."/>
            <person name="LaButti K."/>
            <person name="Larrondo L.F."/>
            <person name="Lindquist E."/>
            <person name="Ling A."/>
            <person name="Lombard V."/>
            <person name="Lucas S."/>
            <person name="Lundell T."/>
            <person name="Martin R."/>
            <person name="McLaughlin D.J."/>
            <person name="Morgenstern I."/>
            <person name="Morin E."/>
            <person name="Murat C."/>
            <person name="Nagy L.G."/>
            <person name="Nolan M."/>
            <person name="Ohm R.A."/>
            <person name="Patyshakuliyeva A."/>
            <person name="Rokas A."/>
            <person name="Ruiz-Duenas F.J."/>
            <person name="Sabat G."/>
            <person name="Salamov A."/>
            <person name="Samejima M."/>
            <person name="Schmutz J."/>
            <person name="Slot J.C."/>
            <person name="St John F."/>
            <person name="Stenlid J."/>
            <person name="Sun H."/>
            <person name="Sun S."/>
            <person name="Syed K."/>
            <person name="Tsang A."/>
            <person name="Wiebenga A."/>
            <person name="Young D."/>
            <person name="Pisabarro A."/>
            <person name="Eastwood D.C."/>
            <person name="Martin F."/>
            <person name="Cullen D."/>
            <person name="Grigoriev I.V."/>
            <person name="Hibbett D.S."/>
        </authorList>
    </citation>
    <scope>NUCLEOTIDE SEQUENCE</scope>
    <source>
        <strain evidence="3">FP-58527</strain>
    </source>
</reference>
<evidence type="ECO:0000259" key="1">
    <source>
        <dbReference type="Pfam" id="PF00724"/>
    </source>
</evidence>
<dbReference type="FunCoup" id="S8E458">
    <property type="interactions" value="254"/>
</dbReference>
<dbReference type="SUPFAM" id="SSF51395">
    <property type="entry name" value="FMN-linked oxidoreductases"/>
    <property type="match status" value="1"/>
</dbReference>
<dbReference type="PANTHER" id="PTHR22893:SF91">
    <property type="entry name" value="NADPH DEHYDROGENASE 2-RELATED"/>
    <property type="match status" value="1"/>
</dbReference>
<dbReference type="InterPro" id="IPR013785">
    <property type="entry name" value="Aldolase_TIM"/>
</dbReference>
<dbReference type="InterPro" id="IPR045247">
    <property type="entry name" value="Oye-like"/>
</dbReference>
<dbReference type="CDD" id="cd02933">
    <property type="entry name" value="OYE_like_FMN"/>
    <property type="match status" value="1"/>
</dbReference>
<feature type="domain" description="NADH:flavin oxidoreductase/NADH oxidase N-terminal" evidence="1">
    <location>
        <begin position="9"/>
        <end position="331"/>
    </location>
</feature>
<evidence type="ECO:0000313" key="2">
    <source>
        <dbReference type="EMBL" id="EPS98168.1"/>
    </source>
</evidence>
<evidence type="ECO:0000313" key="3">
    <source>
        <dbReference type="Proteomes" id="UP000015241"/>
    </source>
</evidence>
<dbReference type="GO" id="GO:0003959">
    <property type="term" value="F:NADPH dehydrogenase activity"/>
    <property type="evidence" value="ECO:0007669"/>
    <property type="project" value="TreeGrafter"/>
</dbReference>
<dbReference type="EMBL" id="KE504168">
    <property type="protein sequence ID" value="EPS98168.1"/>
    <property type="molecule type" value="Genomic_DNA"/>
</dbReference>
<dbReference type="PANTHER" id="PTHR22893">
    <property type="entry name" value="NADH OXIDOREDUCTASE-RELATED"/>
    <property type="match status" value="1"/>
</dbReference>
<name>S8E458_FOMSC</name>
<dbReference type="InterPro" id="IPR001155">
    <property type="entry name" value="OxRdtase_FMN_N"/>
</dbReference>
<organism evidence="2 3">
    <name type="scientific">Fomitopsis schrenkii</name>
    <name type="common">Brown rot fungus</name>
    <dbReference type="NCBI Taxonomy" id="2126942"/>
    <lineage>
        <taxon>Eukaryota</taxon>
        <taxon>Fungi</taxon>
        <taxon>Dikarya</taxon>
        <taxon>Basidiomycota</taxon>
        <taxon>Agaricomycotina</taxon>
        <taxon>Agaricomycetes</taxon>
        <taxon>Polyporales</taxon>
        <taxon>Fomitopsis</taxon>
    </lineage>
</organism>
<dbReference type="Pfam" id="PF00724">
    <property type="entry name" value="Oxidored_FMN"/>
    <property type="match status" value="1"/>
</dbReference>
<accession>S8E458</accession>
<dbReference type="HOGENOM" id="CLU_012153_0_0_1"/>
<protein>
    <recommendedName>
        <fullName evidence="1">NADH:flavin oxidoreductase/NADH oxidase N-terminal domain-containing protein</fullName>
    </recommendedName>
</protein>
<keyword evidence="3" id="KW-1185">Reference proteome</keyword>
<proteinExistence type="predicted"/>
<dbReference type="eggNOG" id="KOG0134">
    <property type="taxonomic scope" value="Eukaryota"/>
</dbReference>